<protein>
    <recommendedName>
        <fullName evidence="4">DUF2147 domain-containing protein</fullName>
    </recommendedName>
</protein>
<name>A0A6I4TG12_9SPHN</name>
<dbReference type="OrthoDB" id="7605622at2"/>
<accession>A0A6I4TG12</accession>
<proteinExistence type="predicted"/>
<keyword evidence="1" id="KW-0732">Signal</keyword>
<evidence type="ECO:0000313" key="2">
    <source>
        <dbReference type="EMBL" id="MXO94834.1"/>
    </source>
</evidence>
<evidence type="ECO:0000256" key="1">
    <source>
        <dbReference type="SAM" id="SignalP"/>
    </source>
</evidence>
<dbReference type="PROSITE" id="PS51257">
    <property type="entry name" value="PROKAR_LIPOPROTEIN"/>
    <property type="match status" value="1"/>
</dbReference>
<evidence type="ECO:0000313" key="3">
    <source>
        <dbReference type="Proteomes" id="UP000432727"/>
    </source>
</evidence>
<reference evidence="2 3" key="1">
    <citation type="submission" date="2019-12" db="EMBL/GenBank/DDBJ databases">
        <title>Genomic-based taxomic classification of the family Erythrobacteraceae.</title>
        <authorList>
            <person name="Xu L."/>
        </authorList>
    </citation>
    <scope>NUCLEOTIDE SEQUENCE [LARGE SCALE GENOMIC DNA]</scope>
    <source>
        <strain evidence="2 3">JCM 12189</strain>
    </source>
</reference>
<comment type="caution">
    <text evidence="2">The sequence shown here is derived from an EMBL/GenBank/DDBJ whole genome shotgun (WGS) entry which is preliminary data.</text>
</comment>
<dbReference type="AlphaFoldDB" id="A0A6I4TG12"/>
<feature type="signal peptide" evidence="1">
    <location>
        <begin position="1"/>
        <end position="25"/>
    </location>
</feature>
<dbReference type="Proteomes" id="UP000432727">
    <property type="component" value="Unassembled WGS sequence"/>
</dbReference>
<dbReference type="RefSeq" id="WP_160594213.1">
    <property type="nucleotide sequence ID" value="NZ_WTYI01000001.1"/>
</dbReference>
<organism evidence="2 3">
    <name type="scientific">Qipengyuania aquimaris</name>
    <dbReference type="NCBI Taxonomy" id="255984"/>
    <lineage>
        <taxon>Bacteria</taxon>
        <taxon>Pseudomonadati</taxon>
        <taxon>Pseudomonadota</taxon>
        <taxon>Alphaproteobacteria</taxon>
        <taxon>Sphingomonadales</taxon>
        <taxon>Erythrobacteraceae</taxon>
        <taxon>Qipengyuania</taxon>
    </lineage>
</organism>
<sequence>MRSALATSCFALMLGGCAFSAPADAYTVAEVLEDISSEDSKLDGKVIEIIGWLGQCGGNNCAIFSSLEDARKVAAYDELPDEEWMPAFDRGLGIGGNDAFDDRARLMQFSEVVIRGEINATWKVPPDESGTSFGCFDRCDDIRPHSIKLVL</sequence>
<gene>
    <name evidence="2" type="ORF">GRI34_00190</name>
</gene>
<dbReference type="EMBL" id="WTYI01000001">
    <property type="protein sequence ID" value="MXO94834.1"/>
    <property type="molecule type" value="Genomic_DNA"/>
</dbReference>
<keyword evidence="3" id="KW-1185">Reference proteome</keyword>
<feature type="chain" id="PRO_5026067611" description="DUF2147 domain-containing protein" evidence="1">
    <location>
        <begin position="26"/>
        <end position="151"/>
    </location>
</feature>
<evidence type="ECO:0008006" key="4">
    <source>
        <dbReference type="Google" id="ProtNLM"/>
    </source>
</evidence>